<gene>
    <name evidence="1" type="ORF">K8N75_13515</name>
</gene>
<evidence type="ECO:0008006" key="3">
    <source>
        <dbReference type="Google" id="ProtNLM"/>
    </source>
</evidence>
<name>A0A8T5UTI7_9EURY</name>
<dbReference type="PROSITE" id="PS51257">
    <property type="entry name" value="PROKAR_LIPOPROTEIN"/>
    <property type="match status" value="1"/>
</dbReference>
<dbReference type="Proteomes" id="UP000825933">
    <property type="component" value="Unassembled WGS sequence"/>
</dbReference>
<proteinExistence type="predicted"/>
<sequence length="163" mass="18061">MDNKIIIVGLITLIIFLSGCIQSDASKIDGLSTSINLHLKNGDGYFNNASYNTNKFLYDEALSNCDNATSEFNQARTFASQGFTYATNSNDTVYINYMQYVLDEIDAKLNATSELKTAIPYLINNDTINANNHLGNANGFMNKATDFNSQREAIVKQNPGKFK</sequence>
<accession>A0A8T5UTI7</accession>
<dbReference type="RefSeq" id="WP_223792595.1">
    <property type="nucleotide sequence ID" value="NZ_JAIOUQ010000017.1"/>
</dbReference>
<evidence type="ECO:0000313" key="1">
    <source>
        <dbReference type="EMBL" id="MBZ2167058.1"/>
    </source>
</evidence>
<dbReference type="AlphaFoldDB" id="A0A8T5UTI7"/>
<comment type="caution">
    <text evidence="1">The sequence shown here is derived from an EMBL/GenBank/DDBJ whole genome shotgun (WGS) entry which is preliminary data.</text>
</comment>
<keyword evidence="2" id="KW-1185">Reference proteome</keyword>
<organism evidence="1 2">
    <name type="scientific">Methanobacterium spitsbergense</name>
    <dbReference type="NCBI Taxonomy" id="2874285"/>
    <lineage>
        <taxon>Archaea</taxon>
        <taxon>Methanobacteriati</taxon>
        <taxon>Methanobacteriota</taxon>
        <taxon>Methanomada group</taxon>
        <taxon>Methanobacteria</taxon>
        <taxon>Methanobacteriales</taxon>
        <taxon>Methanobacteriaceae</taxon>
        <taxon>Methanobacterium</taxon>
    </lineage>
</organism>
<dbReference type="EMBL" id="JAIOUQ010000017">
    <property type="protein sequence ID" value="MBZ2167058.1"/>
    <property type="molecule type" value="Genomic_DNA"/>
</dbReference>
<reference evidence="2" key="1">
    <citation type="journal article" date="2022" name="Microbiol. Resour. Announc.">
        <title>Draft Genome Sequence of a Methanogenic Archaeon from West Spitsbergen Permafrost.</title>
        <authorList>
            <person name="Trubitsyn V."/>
            <person name="Rivkina E."/>
            <person name="Shcherbakova V."/>
        </authorList>
    </citation>
    <scope>NUCLEOTIDE SEQUENCE [LARGE SCALE GENOMIC DNA]</scope>
    <source>
        <strain evidence="2">VT</strain>
    </source>
</reference>
<protein>
    <recommendedName>
        <fullName evidence="3">Lipoprotein</fullName>
    </recommendedName>
</protein>
<evidence type="ECO:0000313" key="2">
    <source>
        <dbReference type="Proteomes" id="UP000825933"/>
    </source>
</evidence>